<dbReference type="KEGG" id="cmet:K6K41_23075"/>
<name>A0A9E6R7C4_9HYPH</name>
<feature type="compositionally biased region" description="Polar residues" evidence="1">
    <location>
        <begin position="1"/>
        <end position="21"/>
    </location>
</feature>
<accession>A0A9E6R7C4</accession>
<dbReference type="EMBL" id="CP081869">
    <property type="protein sequence ID" value="QZN99557.1"/>
    <property type="molecule type" value="Genomic_DNA"/>
</dbReference>
<dbReference type="Proteomes" id="UP000825701">
    <property type="component" value="Chromosome"/>
</dbReference>
<evidence type="ECO:0000313" key="3">
    <source>
        <dbReference type="Proteomes" id="UP000825701"/>
    </source>
</evidence>
<gene>
    <name evidence="2" type="ORF">K6K41_23075</name>
</gene>
<proteinExistence type="predicted"/>
<feature type="region of interest" description="Disordered" evidence="1">
    <location>
        <begin position="1"/>
        <end position="35"/>
    </location>
</feature>
<dbReference type="RefSeq" id="WP_261402641.1">
    <property type="nucleotide sequence ID" value="NZ_CP081869.1"/>
</dbReference>
<organism evidence="2 3">
    <name type="scientific">Chenggangzhangella methanolivorans</name>
    <dbReference type="NCBI Taxonomy" id="1437009"/>
    <lineage>
        <taxon>Bacteria</taxon>
        <taxon>Pseudomonadati</taxon>
        <taxon>Pseudomonadota</taxon>
        <taxon>Alphaproteobacteria</taxon>
        <taxon>Hyphomicrobiales</taxon>
        <taxon>Methylopilaceae</taxon>
        <taxon>Chenggangzhangella</taxon>
    </lineage>
</organism>
<protein>
    <submittedName>
        <fullName evidence="2">Uncharacterized protein</fullName>
    </submittedName>
</protein>
<dbReference type="AlphaFoldDB" id="A0A9E6R7C4"/>
<evidence type="ECO:0000313" key="2">
    <source>
        <dbReference type="EMBL" id="QZN99557.1"/>
    </source>
</evidence>
<reference evidence="2" key="1">
    <citation type="submission" date="2021-08" db="EMBL/GenBank/DDBJ databases">
        <authorList>
            <person name="Zhang H."/>
            <person name="Xu M."/>
            <person name="Yu Z."/>
            <person name="Yang L."/>
            <person name="Cai Y."/>
        </authorList>
    </citation>
    <scope>NUCLEOTIDE SEQUENCE</scope>
    <source>
        <strain evidence="2">CHL1</strain>
    </source>
</reference>
<sequence length="67" mass="7101">MKFQHNSTTRQSGRLTMTLVNDNGGDPTKAPTDEGNTITIYIGDPDQFGDPRPAVKDALKAALAAIG</sequence>
<evidence type="ECO:0000256" key="1">
    <source>
        <dbReference type="SAM" id="MobiDB-lite"/>
    </source>
</evidence>
<keyword evidence="3" id="KW-1185">Reference proteome</keyword>